<sequence length="51" mass="5565">ATLTYKKAMDDLTAESYGQLFKTGNAHQYLSSTGGILYTLTVTTSDRTRSS</sequence>
<reference evidence="1" key="1">
    <citation type="journal article" date="2015" name="Nature">
        <title>Complex archaea that bridge the gap between prokaryotes and eukaryotes.</title>
        <authorList>
            <person name="Spang A."/>
            <person name="Saw J.H."/>
            <person name="Jorgensen S.L."/>
            <person name="Zaremba-Niedzwiedzka K."/>
            <person name="Martijn J."/>
            <person name="Lind A.E."/>
            <person name="van Eijk R."/>
            <person name="Schleper C."/>
            <person name="Guy L."/>
            <person name="Ettema T.J."/>
        </authorList>
    </citation>
    <scope>NUCLEOTIDE SEQUENCE</scope>
</reference>
<name>A0A0F8XTQ1_9ZZZZ</name>
<evidence type="ECO:0000313" key="1">
    <source>
        <dbReference type="EMBL" id="KKK72477.1"/>
    </source>
</evidence>
<gene>
    <name evidence="1" type="ORF">LCGC14_2903450</name>
</gene>
<organism evidence="1">
    <name type="scientific">marine sediment metagenome</name>
    <dbReference type="NCBI Taxonomy" id="412755"/>
    <lineage>
        <taxon>unclassified sequences</taxon>
        <taxon>metagenomes</taxon>
        <taxon>ecological metagenomes</taxon>
    </lineage>
</organism>
<feature type="non-terminal residue" evidence="1">
    <location>
        <position position="1"/>
    </location>
</feature>
<protein>
    <submittedName>
        <fullName evidence="1">Uncharacterized protein</fullName>
    </submittedName>
</protein>
<comment type="caution">
    <text evidence="1">The sequence shown here is derived from an EMBL/GenBank/DDBJ whole genome shotgun (WGS) entry which is preliminary data.</text>
</comment>
<dbReference type="AlphaFoldDB" id="A0A0F8XTQ1"/>
<proteinExistence type="predicted"/>
<accession>A0A0F8XTQ1</accession>
<dbReference type="EMBL" id="LAZR01057237">
    <property type="protein sequence ID" value="KKK72477.1"/>
    <property type="molecule type" value="Genomic_DNA"/>
</dbReference>